<dbReference type="PROSITE" id="PS50009">
    <property type="entry name" value="RASGEF_CAT"/>
    <property type="match status" value="1"/>
</dbReference>
<keyword evidence="1 2" id="KW-0344">Guanine-nucleotide releasing factor</keyword>
<feature type="non-terminal residue" evidence="4">
    <location>
        <position position="1"/>
    </location>
</feature>
<dbReference type="PANTHER" id="PTHR23113">
    <property type="entry name" value="GUANINE NUCLEOTIDE EXCHANGE FACTOR"/>
    <property type="match status" value="1"/>
</dbReference>
<dbReference type="SUPFAM" id="SSF48366">
    <property type="entry name" value="Ras GEF"/>
    <property type="match status" value="1"/>
</dbReference>
<dbReference type="InterPro" id="IPR023578">
    <property type="entry name" value="Ras_GEF_dom_sf"/>
</dbReference>
<dbReference type="Pfam" id="PF00617">
    <property type="entry name" value="RasGEF"/>
    <property type="match status" value="1"/>
</dbReference>
<dbReference type="SMART" id="SM00147">
    <property type="entry name" value="RasGEF"/>
    <property type="match status" value="1"/>
</dbReference>
<dbReference type="InterPro" id="IPR001895">
    <property type="entry name" value="RASGEF_cat_dom"/>
</dbReference>
<dbReference type="Gene3D" id="1.20.870.10">
    <property type="entry name" value="Son of sevenless (SoS) protein Chain: S domain 1"/>
    <property type="match status" value="1"/>
</dbReference>
<evidence type="ECO:0000256" key="2">
    <source>
        <dbReference type="PROSITE-ProRule" id="PRU00168"/>
    </source>
</evidence>
<reference evidence="5" key="1">
    <citation type="journal article" date="2018" name="Nat. Microbiol.">
        <title>Leveraging single-cell genomics to expand the fungal tree of life.</title>
        <authorList>
            <person name="Ahrendt S.R."/>
            <person name="Quandt C.A."/>
            <person name="Ciobanu D."/>
            <person name="Clum A."/>
            <person name="Salamov A."/>
            <person name="Andreopoulos B."/>
            <person name="Cheng J.F."/>
            <person name="Woyke T."/>
            <person name="Pelin A."/>
            <person name="Henrissat B."/>
            <person name="Reynolds N.K."/>
            <person name="Benny G.L."/>
            <person name="Smith M.E."/>
            <person name="James T.Y."/>
            <person name="Grigoriev I.V."/>
        </authorList>
    </citation>
    <scope>NUCLEOTIDE SEQUENCE [LARGE SCALE GENOMIC DNA]</scope>
</reference>
<accession>A0A4P9W2Y1</accession>
<dbReference type="Gene3D" id="1.10.840.10">
    <property type="entry name" value="Ras guanine-nucleotide exchange factors catalytic domain"/>
    <property type="match status" value="2"/>
</dbReference>
<dbReference type="InterPro" id="IPR008937">
    <property type="entry name" value="Ras-like_GEF"/>
</dbReference>
<dbReference type="GO" id="GO:0005085">
    <property type="term" value="F:guanyl-nucleotide exchange factor activity"/>
    <property type="evidence" value="ECO:0007669"/>
    <property type="project" value="UniProtKB-KW"/>
</dbReference>
<dbReference type="AlphaFoldDB" id="A0A4P9W2Y1"/>
<gene>
    <name evidence="4" type="ORF">BDK51DRAFT_31463</name>
</gene>
<dbReference type="GO" id="GO:0007265">
    <property type="term" value="P:Ras protein signal transduction"/>
    <property type="evidence" value="ECO:0007669"/>
    <property type="project" value="TreeGrafter"/>
</dbReference>
<evidence type="ECO:0000313" key="5">
    <source>
        <dbReference type="Proteomes" id="UP000269721"/>
    </source>
</evidence>
<protein>
    <submittedName>
        <fullName evidence="4">Ras guanine nucleotide exchange factor domain-containing protein</fullName>
    </submittedName>
</protein>
<dbReference type="PANTHER" id="PTHR23113:SF366">
    <property type="entry name" value="RAS GUANINE NUCLEOTIDE EXCHANGE FACTOR R"/>
    <property type="match status" value="1"/>
</dbReference>
<evidence type="ECO:0000313" key="4">
    <source>
        <dbReference type="EMBL" id="RKO86524.1"/>
    </source>
</evidence>
<keyword evidence="5" id="KW-1185">Reference proteome</keyword>
<dbReference type="InterPro" id="IPR036964">
    <property type="entry name" value="RASGEF_cat_dom_sf"/>
</dbReference>
<evidence type="ECO:0000256" key="1">
    <source>
        <dbReference type="ARBA" id="ARBA00022658"/>
    </source>
</evidence>
<organism evidence="4 5">
    <name type="scientific">Blyttiomyces helicus</name>
    <dbReference type="NCBI Taxonomy" id="388810"/>
    <lineage>
        <taxon>Eukaryota</taxon>
        <taxon>Fungi</taxon>
        <taxon>Fungi incertae sedis</taxon>
        <taxon>Chytridiomycota</taxon>
        <taxon>Chytridiomycota incertae sedis</taxon>
        <taxon>Chytridiomycetes</taxon>
        <taxon>Chytridiomycetes incertae sedis</taxon>
        <taxon>Blyttiomyces</taxon>
    </lineage>
</organism>
<dbReference type="OrthoDB" id="546434at2759"/>
<dbReference type="EMBL" id="KZ998125">
    <property type="protein sequence ID" value="RKO86524.1"/>
    <property type="molecule type" value="Genomic_DNA"/>
</dbReference>
<dbReference type="Proteomes" id="UP000269721">
    <property type="component" value="Unassembled WGS sequence"/>
</dbReference>
<proteinExistence type="predicted"/>
<sequence>SGSYFQLLRNSAVGPRSRLISASSKLPFQVRRVLRGAALEEQPSCVPCAHLPAVVHASLFKTEPGRESLRNGVVELIVSDSADKLRFVSLPTPGGRGYSYLLLSGGAPLTKCCPCDGTEKRLLSKSPPSLDPFDSRNRLSALVELYGVLWGAQAAQADLLRSGIQTIFQRFRSLEIRGEFVFCVPDPPKPDPPKVETAESLKRWVKLFAAKECIFIERDRLGAELQFCEGAGYVWARLAVGESTALVSCVPDNPNFLGPFRASILVLGPAISAGLFSSLYRLYHVPRSRKASWPEFERFRTTTQIRVCNVLVQWTKKYASDFLSPTSGLAFIKETMQFVEEVLAQDHVGMAKQIRKNLVKLKDLCENPSLVMKAIPMTIPKASGKGDPSANVFLQPPEEVARQLTLIEFNLFSSILVGGKLICWGIGRDPSELLNQAWTKSDATTRAPNIVAFTRRFNAVACWTAKCLHGLNNFSTLMAFIAGLNKACITRLKLTAKELPSKFAKKLADFERLMTAEGSFKNYRACIRAANPPCIPYM</sequence>
<feature type="domain" description="Ras-GEF" evidence="3">
    <location>
        <begin position="396"/>
        <end position="538"/>
    </location>
</feature>
<dbReference type="GO" id="GO:0005886">
    <property type="term" value="C:plasma membrane"/>
    <property type="evidence" value="ECO:0007669"/>
    <property type="project" value="TreeGrafter"/>
</dbReference>
<evidence type="ECO:0000259" key="3">
    <source>
        <dbReference type="PROSITE" id="PS50009"/>
    </source>
</evidence>
<name>A0A4P9W2Y1_9FUNG</name>